<dbReference type="Pfam" id="PF02656">
    <property type="entry name" value="DUF202"/>
    <property type="match status" value="1"/>
</dbReference>
<feature type="domain" description="DUF202" evidence="7">
    <location>
        <begin position="20"/>
        <end position="84"/>
    </location>
</feature>
<evidence type="ECO:0000259" key="7">
    <source>
        <dbReference type="Pfam" id="PF02656"/>
    </source>
</evidence>
<protein>
    <submittedName>
        <fullName evidence="8">DUF202 domain-containing protein</fullName>
    </submittedName>
</protein>
<feature type="transmembrane region" description="Helical" evidence="6">
    <location>
        <begin position="29"/>
        <end position="49"/>
    </location>
</feature>
<dbReference type="PANTHER" id="PTHR34187">
    <property type="entry name" value="FGR18P"/>
    <property type="match status" value="1"/>
</dbReference>
<dbReference type="InterPro" id="IPR052053">
    <property type="entry name" value="IM_YidH-like"/>
</dbReference>
<evidence type="ECO:0000256" key="2">
    <source>
        <dbReference type="ARBA" id="ARBA00022475"/>
    </source>
</evidence>
<evidence type="ECO:0000313" key="9">
    <source>
        <dbReference type="Proteomes" id="UP001555826"/>
    </source>
</evidence>
<reference evidence="8 9" key="1">
    <citation type="submission" date="2024-07" db="EMBL/GenBank/DDBJ databases">
        <authorList>
            <person name="Thanompreechachai J."/>
            <person name="Duangmal K."/>
        </authorList>
    </citation>
    <scope>NUCLEOTIDE SEQUENCE [LARGE SCALE GENOMIC DNA]</scope>
    <source>
        <strain evidence="8 9">KCTC 19886</strain>
    </source>
</reference>
<evidence type="ECO:0000256" key="6">
    <source>
        <dbReference type="SAM" id="Phobius"/>
    </source>
</evidence>
<keyword evidence="4 6" id="KW-1133">Transmembrane helix</keyword>
<name>A0ABV3PD88_9ACTN</name>
<dbReference type="InterPro" id="IPR003807">
    <property type="entry name" value="DUF202"/>
</dbReference>
<keyword evidence="2" id="KW-1003">Cell membrane</keyword>
<gene>
    <name evidence="8" type="ORF">AB1207_22170</name>
</gene>
<evidence type="ECO:0000256" key="4">
    <source>
        <dbReference type="ARBA" id="ARBA00022989"/>
    </source>
</evidence>
<evidence type="ECO:0000313" key="8">
    <source>
        <dbReference type="EMBL" id="MEW9267460.1"/>
    </source>
</evidence>
<keyword evidence="3 6" id="KW-0812">Transmembrane</keyword>
<organism evidence="8 9">
    <name type="scientific">Kineococcus endophyticus</name>
    <dbReference type="NCBI Taxonomy" id="1181883"/>
    <lineage>
        <taxon>Bacteria</taxon>
        <taxon>Bacillati</taxon>
        <taxon>Actinomycetota</taxon>
        <taxon>Actinomycetes</taxon>
        <taxon>Kineosporiales</taxon>
        <taxon>Kineosporiaceae</taxon>
        <taxon>Kineococcus</taxon>
    </lineage>
</organism>
<keyword evidence="9" id="KW-1185">Reference proteome</keyword>
<feature type="transmembrane region" description="Helical" evidence="6">
    <location>
        <begin position="100"/>
        <end position="119"/>
    </location>
</feature>
<evidence type="ECO:0000256" key="1">
    <source>
        <dbReference type="ARBA" id="ARBA00004651"/>
    </source>
</evidence>
<proteinExistence type="predicted"/>
<dbReference type="PANTHER" id="PTHR34187:SF2">
    <property type="entry name" value="DUF202 DOMAIN-CONTAINING PROTEIN"/>
    <property type="match status" value="1"/>
</dbReference>
<comment type="caution">
    <text evidence="8">The sequence shown here is derived from an EMBL/GenBank/DDBJ whole genome shotgun (WGS) entry which is preliminary data.</text>
</comment>
<sequence length="122" mass="13028">MEDSGAHRIQHEVGNGSRARDHLANERTYLAWLRTAASVMVFGLAIAKFGDDVKFGSVLAGSILVVVGVAGVVQGTLRYHRVNRQIEADRYVTGSRGRTAVISSAVLVIAVLGALVLLVSDR</sequence>
<evidence type="ECO:0000256" key="5">
    <source>
        <dbReference type="ARBA" id="ARBA00023136"/>
    </source>
</evidence>
<accession>A0ABV3PD88</accession>
<keyword evidence="5 6" id="KW-0472">Membrane</keyword>
<dbReference type="Proteomes" id="UP001555826">
    <property type="component" value="Unassembled WGS sequence"/>
</dbReference>
<feature type="transmembrane region" description="Helical" evidence="6">
    <location>
        <begin position="55"/>
        <end position="79"/>
    </location>
</feature>
<comment type="subcellular location">
    <subcellularLocation>
        <location evidence="1">Cell membrane</location>
        <topology evidence="1">Multi-pass membrane protein</topology>
    </subcellularLocation>
</comment>
<evidence type="ECO:0000256" key="3">
    <source>
        <dbReference type="ARBA" id="ARBA00022692"/>
    </source>
</evidence>
<dbReference type="EMBL" id="JBFNQN010000018">
    <property type="protein sequence ID" value="MEW9267460.1"/>
    <property type="molecule type" value="Genomic_DNA"/>
</dbReference>